<dbReference type="Gene3D" id="2.60.40.3940">
    <property type="match status" value="1"/>
</dbReference>
<dbReference type="Pfam" id="PF03406">
    <property type="entry name" value="Phage_fiber_2"/>
    <property type="match status" value="1"/>
</dbReference>
<gene>
    <name evidence="5" type="ORF">EDC16_105173</name>
    <name evidence="6" type="ORF">FHQ21_12045</name>
</gene>
<dbReference type="AlphaFoldDB" id="A0A4R3Y9E4"/>
<evidence type="ECO:0000259" key="4">
    <source>
        <dbReference type="Pfam" id="PF21882"/>
    </source>
</evidence>
<protein>
    <submittedName>
        <fullName evidence="5">Tail fiber-like repeat protein</fullName>
    </submittedName>
</protein>
<dbReference type="GO" id="GO:0019062">
    <property type="term" value="P:virion attachment to host cell"/>
    <property type="evidence" value="ECO:0007669"/>
    <property type="project" value="InterPro"/>
</dbReference>
<feature type="region of interest" description="Disordered" evidence="3">
    <location>
        <begin position="54"/>
        <end position="82"/>
    </location>
</feature>
<dbReference type="EMBL" id="VDGV01000154">
    <property type="protein sequence ID" value="TNG87534.1"/>
    <property type="molecule type" value="Genomic_DNA"/>
</dbReference>
<evidence type="ECO:0000313" key="7">
    <source>
        <dbReference type="Proteomes" id="UP000294619"/>
    </source>
</evidence>
<evidence type="ECO:0000313" key="6">
    <source>
        <dbReference type="EMBL" id="TNG87534.1"/>
    </source>
</evidence>
<dbReference type="RefSeq" id="WP_132966752.1">
    <property type="nucleotide sequence ID" value="NZ_LEKL01000064.1"/>
</dbReference>
<organism evidence="5 7">
    <name type="scientific">Testudinibacter aquarius</name>
    <dbReference type="NCBI Taxonomy" id="1524974"/>
    <lineage>
        <taxon>Bacteria</taxon>
        <taxon>Pseudomonadati</taxon>
        <taxon>Pseudomonadota</taxon>
        <taxon>Gammaproteobacteria</taxon>
        <taxon>Pasteurellales</taxon>
        <taxon>Pasteurellaceae</taxon>
        <taxon>Testudinibacter</taxon>
    </lineage>
</organism>
<dbReference type="InterPro" id="IPR005068">
    <property type="entry name" value="Phage_lambda_Stf-r2"/>
</dbReference>
<feature type="region of interest" description="Disordered" evidence="3">
    <location>
        <begin position="102"/>
        <end position="123"/>
    </location>
</feature>
<dbReference type="PANTHER" id="PTHR35191">
    <property type="entry name" value="PROPHAGE SIDE TAIL FIBER PROTEIN HOMOLOG STFQ-RELATED"/>
    <property type="match status" value="1"/>
</dbReference>
<evidence type="ECO:0000256" key="3">
    <source>
        <dbReference type="SAM" id="MobiDB-lite"/>
    </source>
</evidence>
<dbReference type="InterPro" id="IPR051934">
    <property type="entry name" value="Phage_Tail_Fiber_Structural"/>
</dbReference>
<reference evidence="6 8" key="2">
    <citation type="submission" date="2019-05" db="EMBL/GenBank/DDBJ databases">
        <title>Pasteurellaceae isolates from reptiles.</title>
        <authorList>
            <person name="Bojesen A.M."/>
            <person name="Lund E."/>
        </authorList>
    </citation>
    <scope>NUCLEOTIDE SEQUENCE [LARGE SCALE GENOMIC DNA]</scope>
    <source>
        <strain evidence="6 8">ELNT2x</strain>
    </source>
</reference>
<evidence type="ECO:0000313" key="8">
    <source>
        <dbReference type="Proteomes" id="UP000305526"/>
    </source>
</evidence>
<accession>A0A4R3Y9E4</accession>
<sequence length="302" mass="32140">MTKLVENPKWEEEIYQLEKTDPVVAGLDGIANRQAQQLANRTNYLKTEQDKLKTATEAASTTKSGTTKLSSSTTSSSEAEAATPLAVKTAMDRANEAHTLADGKAPLDSPALTGSPTAPTAAQTVNSTQIATTAFVKSAIAELVGGAPAQLDTLKEIATALGNNANLNSTLLAEIGKKANASHTHTAANITDFNTAVTRLFTQSYNNTGWAKLPNGLIIQWGRLTIKVPRLGAAASGQYITFPIAFPTSVFAIAGDFLSGISERGGVHKTLETQENHRFWLRTISSVDVENAHEFKWFALGI</sequence>
<evidence type="ECO:0000256" key="2">
    <source>
        <dbReference type="ARBA" id="ARBA00022581"/>
    </source>
</evidence>
<keyword evidence="8" id="KW-1185">Reference proteome</keyword>
<dbReference type="Pfam" id="PF21882">
    <property type="entry name" value="Gp53-like_C"/>
    <property type="match status" value="1"/>
</dbReference>
<proteinExistence type="predicted"/>
<evidence type="ECO:0000313" key="5">
    <source>
        <dbReference type="EMBL" id="TCV87254.1"/>
    </source>
</evidence>
<dbReference type="GO" id="GO:0046718">
    <property type="term" value="P:symbiont entry into host cell"/>
    <property type="evidence" value="ECO:0007669"/>
    <property type="project" value="InterPro"/>
</dbReference>
<evidence type="ECO:0000256" key="1">
    <source>
        <dbReference type="ARBA" id="ARBA00004328"/>
    </source>
</evidence>
<name>A0A4R3Y9E4_9PAST</name>
<comment type="subcellular location">
    <subcellularLocation>
        <location evidence="1">Virion</location>
    </subcellularLocation>
</comment>
<comment type="caution">
    <text evidence="5">The sequence shown here is derived from an EMBL/GenBank/DDBJ whole genome shotgun (WGS) entry which is preliminary data.</text>
</comment>
<dbReference type="EMBL" id="SMCP01000005">
    <property type="protein sequence ID" value="TCV87254.1"/>
    <property type="molecule type" value="Genomic_DNA"/>
</dbReference>
<dbReference type="InterPro" id="IPR054075">
    <property type="entry name" value="Gp53-like_C"/>
</dbReference>
<feature type="domain" description="Putative tail fiber protein gp53-like C-terminal" evidence="4">
    <location>
        <begin position="212"/>
        <end position="301"/>
    </location>
</feature>
<keyword evidence="2" id="KW-0945">Host-virus interaction</keyword>
<dbReference type="Proteomes" id="UP000294619">
    <property type="component" value="Unassembled WGS sequence"/>
</dbReference>
<dbReference type="PANTHER" id="PTHR35191:SF1">
    <property type="entry name" value="PROPHAGE SIDE TAIL FIBER PROTEIN HOMOLOG STFQ-RELATED"/>
    <property type="match status" value="1"/>
</dbReference>
<dbReference type="Proteomes" id="UP000305526">
    <property type="component" value="Unassembled WGS sequence"/>
</dbReference>
<reference evidence="5 7" key="1">
    <citation type="submission" date="2019-03" db="EMBL/GenBank/DDBJ databases">
        <title>Genomic Encyclopedia of Type Strains, Phase IV (KMG-IV): sequencing the most valuable type-strain genomes for metagenomic binning, comparative biology and taxonomic classification.</title>
        <authorList>
            <person name="Goeker M."/>
        </authorList>
    </citation>
    <scope>NUCLEOTIDE SEQUENCE [LARGE SCALE GENOMIC DNA]</scope>
    <source>
        <strain evidence="5 7">DSM 28140</strain>
    </source>
</reference>
<feature type="compositionally biased region" description="Low complexity" evidence="3">
    <location>
        <begin position="55"/>
        <end position="82"/>
    </location>
</feature>
<feature type="compositionally biased region" description="Polar residues" evidence="3">
    <location>
        <begin position="112"/>
        <end position="123"/>
    </location>
</feature>